<name>A0A1G6LY48_9ACTN</name>
<keyword evidence="2" id="KW-1185">Reference proteome</keyword>
<dbReference type="OrthoDB" id="6292895at2"/>
<reference evidence="1 2" key="1">
    <citation type="submission" date="2016-10" db="EMBL/GenBank/DDBJ databases">
        <authorList>
            <person name="de Groot N.N."/>
        </authorList>
    </citation>
    <scope>NUCLEOTIDE SEQUENCE [LARGE SCALE GENOMIC DNA]</scope>
    <source>
        <strain evidence="1 2">CGMCC 4.6858</strain>
    </source>
</reference>
<accession>A0A1G6LY48</accession>
<dbReference type="AlphaFoldDB" id="A0A1G6LY48"/>
<evidence type="ECO:0000313" key="2">
    <source>
        <dbReference type="Proteomes" id="UP000199034"/>
    </source>
</evidence>
<protein>
    <recommendedName>
        <fullName evidence="3">PH domain-containing protein</fullName>
    </recommendedName>
</protein>
<sequence>MSYGVIGSKSAHLLVETTAGAAGSEADLALDRLQEGYGAVWIAGRITLTRLHLGFVPTRLGRGLAITELHLRDVTSVEIGGGRVSRVVGIRTARHVVRVRTTGAQQFAQAVAQGAEDVRRTPRLV</sequence>
<proteinExistence type="predicted"/>
<dbReference type="RefSeq" id="WP_090851867.1">
    <property type="nucleotide sequence ID" value="NZ_FMZM01000002.1"/>
</dbReference>
<organism evidence="1 2">
    <name type="scientific">Nocardioides lianchengensis</name>
    <dbReference type="NCBI Taxonomy" id="1045774"/>
    <lineage>
        <taxon>Bacteria</taxon>
        <taxon>Bacillati</taxon>
        <taxon>Actinomycetota</taxon>
        <taxon>Actinomycetes</taxon>
        <taxon>Propionibacteriales</taxon>
        <taxon>Nocardioidaceae</taxon>
        <taxon>Nocardioides</taxon>
    </lineage>
</organism>
<evidence type="ECO:0000313" key="1">
    <source>
        <dbReference type="EMBL" id="SDC48139.1"/>
    </source>
</evidence>
<dbReference type="STRING" id="1045774.SAMN05421872_102394"/>
<dbReference type="Proteomes" id="UP000199034">
    <property type="component" value="Unassembled WGS sequence"/>
</dbReference>
<dbReference type="EMBL" id="FMZM01000002">
    <property type="protein sequence ID" value="SDC48139.1"/>
    <property type="molecule type" value="Genomic_DNA"/>
</dbReference>
<evidence type="ECO:0008006" key="3">
    <source>
        <dbReference type="Google" id="ProtNLM"/>
    </source>
</evidence>
<gene>
    <name evidence="1" type="ORF">SAMN05421872_102394</name>
</gene>